<gene>
    <name evidence="2" type="ORF">C7B77_09370</name>
</gene>
<dbReference type="OrthoDB" id="9780211at2"/>
<organism evidence="2 3">
    <name type="scientific">Chamaesiphon polymorphus CCALA 037</name>
    <dbReference type="NCBI Taxonomy" id="2107692"/>
    <lineage>
        <taxon>Bacteria</taxon>
        <taxon>Bacillati</taxon>
        <taxon>Cyanobacteriota</taxon>
        <taxon>Cyanophyceae</taxon>
        <taxon>Gomontiellales</taxon>
        <taxon>Chamaesiphonaceae</taxon>
        <taxon>Chamaesiphon</taxon>
    </lineage>
</organism>
<dbReference type="SUPFAM" id="SSF52949">
    <property type="entry name" value="Macro domain-like"/>
    <property type="match status" value="1"/>
</dbReference>
<name>A0A2T1GHG8_9CYAN</name>
<dbReference type="PROSITE" id="PS51154">
    <property type="entry name" value="MACRO"/>
    <property type="match status" value="1"/>
</dbReference>
<accession>A0A2T1GHG8</accession>
<dbReference type="Gene3D" id="3.40.220.10">
    <property type="entry name" value="Leucine Aminopeptidase, subunit E, domain 1"/>
    <property type="match status" value="1"/>
</dbReference>
<dbReference type="AlphaFoldDB" id="A0A2T1GHG8"/>
<feature type="domain" description="Macro" evidence="1">
    <location>
        <begin position="13"/>
        <end position="211"/>
    </location>
</feature>
<dbReference type="Proteomes" id="UP000238937">
    <property type="component" value="Unassembled WGS sequence"/>
</dbReference>
<dbReference type="InterPro" id="IPR002589">
    <property type="entry name" value="Macro_dom"/>
</dbReference>
<dbReference type="EMBL" id="PVWO01000090">
    <property type="protein sequence ID" value="PSB57139.1"/>
    <property type="molecule type" value="Genomic_DNA"/>
</dbReference>
<protein>
    <submittedName>
        <fullName evidence="2">Appr-1-p processing protein</fullName>
    </submittedName>
</protein>
<dbReference type="SMART" id="SM00506">
    <property type="entry name" value="A1pp"/>
    <property type="match status" value="1"/>
</dbReference>
<evidence type="ECO:0000313" key="3">
    <source>
        <dbReference type="Proteomes" id="UP000238937"/>
    </source>
</evidence>
<dbReference type="InterPro" id="IPR043472">
    <property type="entry name" value="Macro_dom-like"/>
</dbReference>
<dbReference type="Pfam" id="PF01661">
    <property type="entry name" value="Macro"/>
    <property type="match status" value="1"/>
</dbReference>
<dbReference type="RefSeq" id="WP_106303265.1">
    <property type="nucleotide sequence ID" value="NZ_PVWO01000090.1"/>
</dbReference>
<reference evidence="2 3" key="1">
    <citation type="submission" date="2018-03" db="EMBL/GenBank/DDBJ databases">
        <title>The ancient ancestry and fast evolution of plastids.</title>
        <authorList>
            <person name="Moore K.R."/>
            <person name="Magnabosco C."/>
            <person name="Momper L."/>
            <person name="Gold D.A."/>
            <person name="Bosak T."/>
            <person name="Fournier G.P."/>
        </authorList>
    </citation>
    <scope>NUCLEOTIDE SEQUENCE [LARGE SCALE GENOMIC DNA]</scope>
    <source>
        <strain evidence="2 3">CCALA 037</strain>
    </source>
</reference>
<evidence type="ECO:0000313" key="2">
    <source>
        <dbReference type="EMBL" id="PSB57139.1"/>
    </source>
</evidence>
<keyword evidence="3" id="KW-1185">Reference proteome</keyword>
<proteinExistence type="predicted"/>
<sequence length="211" mass="23650">MKLILTAVDESLAEAWTKFCGDLDFVTVHHGSILDVDCDAVVSPANSYGFMDGGIDGVYMWHFGDDIQIRVRRQIFDHHHGEILVGQADVVATENVRTPYLIFAPTMRVPMNLQDTVNPYLAARAIFLLVKDGVFKSGEYTGQKISERIKTIALPGLGTGVGKVNFDTCAHQVRSAIDDIILEGYRMPKSWVEASERHQFLYTKDPTRLQY</sequence>
<evidence type="ECO:0000259" key="1">
    <source>
        <dbReference type="PROSITE" id="PS51154"/>
    </source>
</evidence>
<comment type="caution">
    <text evidence="2">The sequence shown here is derived from an EMBL/GenBank/DDBJ whole genome shotgun (WGS) entry which is preliminary data.</text>
</comment>